<reference evidence="2 3" key="1">
    <citation type="journal article" date="2020" name="ISME J.">
        <title>Comparative genomics reveals insights into cyanobacterial evolution and habitat adaptation.</title>
        <authorList>
            <person name="Chen M.Y."/>
            <person name="Teng W.K."/>
            <person name="Zhao L."/>
            <person name="Hu C.X."/>
            <person name="Zhou Y.K."/>
            <person name="Han B.P."/>
            <person name="Song L.R."/>
            <person name="Shu W.S."/>
        </authorList>
    </citation>
    <scope>NUCLEOTIDE SEQUENCE [LARGE SCALE GENOMIC DNA]</scope>
    <source>
        <strain evidence="2 3">FACHB-1370</strain>
    </source>
</reference>
<name>A0ABR8E9C7_9CYAN</name>
<dbReference type="Proteomes" id="UP000641954">
    <property type="component" value="Unassembled WGS sequence"/>
</dbReference>
<keyword evidence="1" id="KW-0812">Transmembrane</keyword>
<dbReference type="RefSeq" id="WP_190877258.1">
    <property type="nucleotide sequence ID" value="NZ_JACJSK010000004.1"/>
</dbReference>
<feature type="transmembrane region" description="Helical" evidence="1">
    <location>
        <begin position="28"/>
        <end position="47"/>
    </location>
</feature>
<evidence type="ECO:0000313" key="3">
    <source>
        <dbReference type="Proteomes" id="UP000641954"/>
    </source>
</evidence>
<keyword evidence="1" id="KW-1133">Transmembrane helix</keyword>
<evidence type="ECO:0000313" key="2">
    <source>
        <dbReference type="EMBL" id="MBD2542977.1"/>
    </source>
</evidence>
<dbReference type="EMBL" id="JACJSK010000004">
    <property type="protein sequence ID" value="MBD2542977.1"/>
    <property type="molecule type" value="Genomic_DNA"/>
</dbReference>
<gene>
    <name evidence="2" type="ORF">H6G72_03740</name>
</gene>
<protein>
    <submittedName>
        <fullName evidence="2">Uncharacterized protein</fullName>
    </submittedName>
</protein>
<keyword evidence="1" id="KW-0472">Membrane</keyword>
<accession>A0ABR8E9C7</accession>
<organism evidence="2 3">
    <name type="scientific">Planktothricoides raciborskii FACHB-1370</name>
    <dbReference type="NCBI Taxonomy" id="2949576"/>
    <lineage>
        <taxon>Bacteria</taxon>
        <taxon>Bacillati</taxon>
        <taxon>Cyanobacteriota</taxon>
        <taxon>Cyanophyceae</taxon>
        <taxon>Oscillatoriophycideae</taxon>
        <taxon>Oscillatoriales</taxon>
        <taxon>Oscillatoriaceae</taxon>
        <taxon>Planktothricoides</taxon>
    </lineage>
</organism>
<comment type="caution">
    <text evidence="2">The sequence shown here is derived from an EMBL/GenBank/DDBJ whole genome shotgun (WGS) entry which is preliminary data.</text>
</comment>
<keyword evidence="3" id="KW-1185">Reference proteome</keyword>
<sequence length="68" mass="7948">MQLNFTFLYQRGAKEDASEEAIEASSSYFYGIWLLFATYCYLNILFATNHGLGRSVKVYTRIDFLLLY</sequence>
<proteinExistence type="predicted"/>
<evidence type="ECO:0000256" key="1">
    <source>
        <dbReference type="SAM" id="Phobius"/>
    </source>
</evidence>